<evidence type="ECO:0000313" key="1">
    <source>
        <dbReference type="EMBL" id="OMG52509.1"/>
    </source>
</evidence>
<dbReference type="EMBL" id="MTHD01000005">
    <property type="protein sequence ID" value="OMG52509.1"/>
    <property type="molecule type" value="Genomic_DNA"/>
</dbReference>
<comment type="caution">
    <text evidence="1">The sequence shown here is derived from an EMBL/GenBank/DDBJ whole genome shotgun (WGS) entry which is preliminary data.</text>
</comment>
<reference evidence="1 2" key="1">
    <citation type="submission" date="2016-10" db="EMBL/GenBank/DDBJ databases">
        <title>Alkaliphiles isolated from bioreactors.</title>
        <authorList>
            <person name="Salah Z."/>
            <person name="Rout S.P."/>
            <person name="Humphreys P.N."/>
        </authorList>
    </citation>
    <scope>NUCLEOTIDE SEQUENCE [LARGE SCALE GENOMIC DNA]</scope>
    <source>
        <strain evidence="1 2">ZS02</strain>
    </source>
</reference>
<evidence type="ECO:0000313" key="2">
    <source>
        <dbReference type="Proteomes" id="UP000187526"/>
    </source>
</evidence>
<protein>
    <submittedName>
        <fullName evidence="1">Uncharacterized protein</fullName>
    </submittedName>
</protein>
<name>A0A1R1I1I1_9RHOO</name>
<dbReference type="AlphaFoldDB" id="A0A1R1I1I1"/>
<sequence length="59" mass="6722">MNNGYGCRSKSKDKEHPGCCYISDCPLGYEMDADDPQWDDCYSPGYWVLQVREIATPNV</sequence>
<keyword evidence="2" id="KW-1185">Reference proteome</keyword>
<organism evidence="1 2">
    <name type="scientific">Azonexus hydrophilus</name>
    <dbReference type="NCBI Taxonomy" id="418702"/>
    <lineage>
        <taxon>Bacteria</taxon>
        <taxon>Pseudomonadati</taxon>
        <taxon>Pseudomonadota</taxon>
        <taxon>Betaproteobacteria</taxon>
        <taxon>Rhodocyclales</taxon>
        <taxon>Azonexaceae</taxon>
        <taxon>Azonexus</taxon>
    </lineage>
</organism>
<dbReference type="Proteomes" id="UP000187526">
    <property type="component" value="Unassembled WGS sequence"/>
</dbReference>
<accession>A0A1R1I1I1</accession>
<gene>
    <name evidence="1" type="ORF">BJN45_14550</name>
</gene>
<proteinExistence type="predicted"/>